<feature type="transmembrane region" description="Helical" evidence="8">
    <location>
        <begin position="98"/>
        <end position="123"/>
    </location>
</feature>
<accession>A0ABP0ZBP0</accession>
<evidence type="ECO:0000256" key="4">
    <source>
        <dbReference type="ARBA" id="ARBA00023125"/>
    </source>
</evidence>
<keyword evidence="4" id="KW-0238">DNA-binding</keyword>
<evidence type="ECO:0000313" key="13">
    <source>
        <dbReference type="Proteomes" id="UP001642487"/>
    </source>
</evidence>
<dbReference type="Pfam" id="PF07887">
    <property type="entry name" value="Calmodulin_bind"/>
    <property type="match status" value="1"/>
</dbReference>
<dbReference type="Proteomes" id="UP001642487">
    <property type="component" value="Chromosome 9"/>
</dbReference>
<keyword evidence="5" id="KW-0010">Activator</keyword>
<dbReference type="InterPro" id="IPR046831">
    <property type="entry name" value="Calmodulin_bind_N"/>
</dbReference>
<evidence type="ECO:0008006" key="14">
    <source>
        <dbReference type="Google" id="ProtNLM"/>
    </source>
</evidence>
<name>A0ABP0ZBP0_9ROSI</name>
<evidence type="ECO:0000259" key="9">
    <source>
        <dbReference type="Pfam" id="PF07887"/>
    </source>
</evidence>
<comment type="subcellular location">
    <subcellularLocation>
        <location evidence="1">Nucleus</location>
    </subcellularLocation>
</comment>
<evidence type="ECO:0000256" key="6">
    <source>
        <dbReference type="ARBA" id="ARBA00023163"/>
    </source>
</evidence>
<dbReference type="Pfam" id="PF20452">
    <property type="entry name" value="Calmod_bind_C"/>
    <property type="match status" value="1"/>
</dbReference>
<proteinExistence type="inferred from homology"/>
<dbReference type="Pfam" id="PF20451">
    <property type="entry name" value="Calmod_bind_M"/>
    <property type="match status" value="1"/>
</dbReference>
<keyword evidence="8" id="KW-1133">Transmembrane helix</keyword>
<feature type="domain" description="Calmodulin binding protein-like N-terminal" evidence="9">
    <location>
        <begin position="179"/>
        <end position="324"/>
    </location>
</feature>
<feature type="domain" description="Calmodulin binding protein C-terminal" evidence="11">
    <location>
        <begin position="426"/>
        <end position="488"/>
    </location>
</feature>
<evidence type="ECO:0000256" key="5">
    <source>
        <dbReference type="ARBA" id="ARBA00023159"/>
    </source>
</evidence>
<gene>
    <name evidence="12" type="ORF">CITCOLO1_LOCUS22667</name>
</gene>
<evidence type="ECO:0000256" key="1">
    <source>
        <dbReference type="ARBA" id="ARBA00004123"/>
    </source>
</evidence>
<keyword evidence="8" id="KW-0812">Transmembrane</keyword>
<evidence type="ECO:0000256" key="7">
    <source>
        <dbReference type="ARBA" id="ARBA00023242"/>
    </source>
</evidence>
<dbReference type="InterPro" id="IPR046830">
    <property type="entry name" value="Calmod_bind_M"/>
</dbReference>
<organism evidence="12 13">
    <name type="scientific">Citrullus colocynthis</name>
    <name type="common">colocynth</name>
    <dbReference type="NCBI Taxonomy" id="252529"/>
    <lineage>
        <taxon>Eukaryota</taxon>
        <taxon>Viridiplantae</taxon>
        <taxon>Streptophyta</taxon>
        <taxon>Embryophyta</taxon>
        <taxon>Tracheophyta</taxon>
        <taxon>Spermatophyta</taxon>
        <taxon>Magnoliopsida</taxon>
        <taxon>eudicotyledons</taxon>
        <taxon>Gunneridae</taxon>
        <taxon>Pentapetalae</taxon>
        <taxon>rosids</taxon>
        <taxon>fabids</taxon>
        <taxon>Cucurbitales</taxon>
        <taxon>Cucurbitaceae</taxon>
        <taxon>Benincaseae</taxon>
        <taxon>Citrullus</taxon>
    </lineage>
</organism>
<comment type="similarity">
    <text evidence="2">Belongs to the plant ACBP60 protein family.</text>
</comment>
<evidence type="ECO:0000256" key="2">
    <source>
        <dbReference type="ARBA" id="ARBA00007214"/>
    </source>
</evidence>
<sequence length="675" mass="76372">MLVFLVHCNLRQYHRIVLYLYVFWPPMLSQKRNPDDGDGPADGDNPDDKRRKFCLWSVVRDATSLQSMQQLLEPVIRKVVREEIESALRKYITNVQRYLLLLLLLSLSMILCSIAETLLAPLLKLEIEEVKLDHKSFNPKEFSLCTGDILEVLMTYHAFMLRNDENDGKETYSSGPRCYQLKFITDISLPVFTGARIEGRDGSNLMVALVDTLTGEVVGTGTQSSAKVEIVVLEGDFEGGSDSYTAEEFKNNIVREREGKKPLLTGDTCVSLNNGIGLVGEISFTDNSSWTRSRRFRLGARIIDDNDGMRILEAKTVSFVVRDHRGECDTSLQNIKHGSECIELFWAWFLWGEWNTEDEVWRLQKISKDGAYHKRLSQEKIETVKDFLTLLYIQPSRLRNILGPGMSTKMWETTIEHAQTCVLDRKIYVYNPRDLEQKSGVVFNVVGQVMGLLSAHQYVPIDKLSESEKADAHNLVISAYKHWEEVNSIDDETSLVGGSSHPLSFLYTPSSPMEDHYGSKYLASPKFSGFDFTPSNVYSSDIISSMGSIGNPSSLDDHAFQGFDSMVVRYDQIPSSPNFANSSLICDSEPLNSSFFDVDHTQVLESDLQCSSILESRAITTTLQGGSSSCGAQMRWAKLYGVLKWYILLRLVIRRNKRGFERYKGIQGIGKEKLD</sequence>
<evidence type="ECO:0000259" key="10">
    <source>
        <dbReference type="Pfam" id="PF20451"/>
    </source>
</evidence>
<dbReference type="InterPro" id="IPR046829">
    <property type="entry name" value="Calmod_bind_C"/>
</dbReference>
<evidence type="ECO:0000256" key="3">
    <source>
        <dbReference type="ARBA" id="ARBA00023015"/>
    </source>
</evidence>
<keyword evidence="13" id="KW-1185">Reference proteome</keyword>
<reference evidence="12 13" key="1">
    <citation type="submission" date="2024-03" db="EMBL/GenBank/DDBJ databases">
        <authorList>
            <person name="Gkanogiannis A."/>
            <person name="Becerra Lopez-Lavalle L."/>
        </authorList>
    </citation>
    <scope>NUCLEOTIDE SEQUENCE [LARGE SCALE GENOMIC DNA]</scope>
</reference>
<dbReference type="EMBL" id="OZ021743">
    <property type="protein sequence ID" value="CAK9330182.1"/>
    <property type="molecule type" value="Genomic_DNA"/>
</dbReference>
<feature type="domain" description="Calmodulin binding protein central" evidence="10">
    <location>
        <begin position="357"/>
        <end position="421"/>
    </location>
</feature>
<protein>
    <recommendedName>
        <fullName evidence="14">Calmodulin-binding protein</fullName>
    </recommendedName>
</protein>
<evidence type="ECO:0000313" key="12">
    <source>
        <dbReference type="EMBL" id="CAK9330182.1"/>
    </source>
</evidence>
<keyword evidence="3" id="KW-0805">Transcription regulation</keyword>
<keyword evidence="7" id="KW-0539">Nucleus</keyword>
<dbReference type="PANTHER" id="PTHR31713:SF14">
    <property type="entry name" value="CALMODULIN-BINDING PROTEIN 60 A"/>
    <property type="match status" value="1"/>
</dbReference>
<evidence type="ECO:0000256" key="8">
    <source>
        <dbReference type="SAM" id="Phobius"/>
    </source>
</evidence>
<keyword evidence="6" id="KW-0804">Transcription</keyword>
<evidence type="ECO:0000259" key="11">
    <source>
        <dbReference type="Pfam" id="PF20452"/>
    </source>
</evidence>
<keyword evidence="8" id="KW-0472">Membrane</keyword>
<dbReference type="InterPro" id="IPR012416">
    <property type="entry name" value="CBP60"/>
</dbReference>
<dbReference type="PANTHER" id="PTHR31713">
    <property type="entry name" value="OS02G0177800 PROTEIN"/>
    <property type="match status" value="1"/>
</dbReference>